<sequence>MISIFVASAFIWFNFQTKVTPAFNEEEQVREIHMVTGEFSTETDEGKEIEAYRFDPGTIFLQKGEKVNLKIFGVNGDEHAFTIEGTDIKGKIQKGKETVIPLQFDKPGTYRLICITHKDIENNGPMIAYIVVK</sequence>
<reference evidence="2 3" key="1">
    <citation type="submission" date="2020-01" db="EMBL/GenBank/DDBJ databases">
        <title>A novel Bacillus sp. from Pasinler.</title>
        <authorList>
            <person name="Adiguzel A."/>
            <person name="Ay H."/>
            <person name="Baltaci M.O."/>
        </authorList>
    </citation>
    <scope>NUCLEOTIDE SEQUENCE [LARGE SCALE GENOMIC DNA]</scope>
    <source>
        <strain evidence="2 3">P1</strain>
    </source>
</reference>
<keyword evidence="3" id="KW-1185">Reference proteome</keyword>
<organism evidence="2 3">
    <name type="scientific">Pallidibacillus pasinlerensis</name>
    <dbReference type="NCBI Taxonomy" id="2703818"/>
    <lineage>
        <taxon>Bacteria</taxon>
        <taxon>Bacillati</taxon>
        <taxon>Bacillota</taxon>
        <taxon>Bacilli</taxon>
        <taxon>Bacillales</taxon>
        <taxon>Bacillaceae</taxon>
        <taxon>Pallidibacillus</taxon>
    </lineage>
</organism>
<dbReference type="SUPFAM" id="SSF49503">
    <property type="entry name" value="Cupredoxins"/>
    <property type="match status" value="1"/>
</dbReference>
<proteinExistence type="predicted"/>
<feature type="domain" description="EfeO-type cupredoxin-like" evidence="1">
    <location>
        <begin position="11"/>
        <end position="119"/>
    </location>
</feature>
<dbReference type="Proteomes" id="UP000743899">
    <property type="component" value="Unassembled WGS sequence"/>
</dbReference>
<evidence type="ECO:0000313" key="3">
    <source>
        <dbReference type="Proteomes" id="UP000743899"/>
    </source>
</evidence>
<dbReference type="Pfam" id="PF13473">
    <property type="entry name" value="Cupredoxin_1"/>
    <property type="match status" value="1"/>
</dbReference>
<dbReference type="Gene3D" id="2.60.40.420">
    <property type="entry name" value="Cupredoxins - blue copper proteins"/>
    <property type="match status" value="1"/>
</dbReference>
<comment type="caution">
    <text evidence="2">The sequence shown here is derived from an EMBL/GenBank/DDBJ whole genome shotgun (WGS) entry which is preliminary data.</text>
</comment>
<evidence type="ECO:0000313" key="2">
    <source>
        <dbReference type="EMBL" id="NCU17209.1"/>
    </source>
</evidence>
<dbReference type="InterPro" id="IPR008972">
    <property type="entry name" value="Cupredoxin"/>
</dbReference>
<evidence type="ECO:0000259" key="1">
    <source>
        <dbReference type="Pfam" id="PF13473"/>
    </source>
</evidence>
<name>A0ABX0A1A7_9BACI</name>
<accession>A0ABX0A1A7</accession>
<dbReference type="InterPro" id="IPR028096">
    <property type="entry name" value="EfeO_Cupredoxin"/>
</dbReference>
<dbReference type="EMBL" id="JAACYS010000017">
    <property type="protein sequence ID" value="NCU17209.1"/>
    <property type="molecule type" value="Genomic_DNA"/>
</dbReference>
<gene>
    <name evidence="2" type="ORF">GW534_05405</name>
</gene>
<protein>
    <recommendedName>
        <fullName evidence="1">EfeO-type cupredoxin-like domain-containing protein</fullName>
    </recommendedName>
</protein>